<name>A0AAW1N3N4_POPJA</name>
<dbReference type="EMBL" id="JASPKY010000015">
    <property type="protein sequence ID" value="KAK9753234.1"/>
    <property type="molecule type" value="Genomic_DNA"/>
</dbReference>
<dbReference type="Proteomes" id="UP001458880">
    <property type="component" value="Unassembled WGS sequence"/>
</dbReference>
<organism evidence="1 2">
    <name type="scientific">Popillia japonica</name>
    <name type="common">Japanese beetle</name>
    <dbReference type="NCBI Taxonomy" id="7064"/>
    <lineage>
        <taxon>Eukaryota</taxon>
        <taxon>Metazoa</taxon>
        <taxon>Ecdysozoa</taxon>
        <taxon>Arthropoda</taxon>
        <taxon>Hexapoda</taxon>
        <taxon>Insecta</taxon>
        <taxon>Pterygota</taxon>
        <taxon>Neoptera</taxon>
        <taxon>Endopterygota</taxon>
        <taxon>Coleoptera</taxon>
        <taxon>Polyphaga</taxon>
        <taxon>Scarabaeiformia</taxon>
        <taxon>Scarabaeidae</taxon>
        <taxon>Rutelinae</taxon>
        <taxon>Popillia</taxon>
    </lineage>
</organism>
<keyword evidence="2" id="KW-1185">Reference proteome</keyword>
<sequence>MDTKNFDKRLDSSSKRRALHDHTLSETVLKMDTKNFDKRLDSSSTVLEPYAIEGCQIVTGFETCLAYITPESKQVVKLSQVLKRAWPTLRRNRSSIPWNGSIQHHSRVGHANRQFQPRLD</sequence>
<gene>
    <name evidence="1" type="ORF">QE152_g3703</name>
</gene>
<accession>A0AAW1N3N4</accession>
<comment type="caution">
    <text evidence="1">The sequence shown here is derived from an EMBL/GenBank/DDBJ whole genome shotgun (WGS) entry which is preliminary data.</text>
</comment>
<dbReference type="AlphaFoldDB" id="A0AAW1N3N4"/>
<proteinExistence type="predicted"/>
<protein>
    <submittedName>
        <fullName evidence="1">Uncharacterized protein</fullName>
    </submittedName>
</protein>
<reference evidence="1 2" key="1">
    <citation type="journal article" date="2024" name="BMC Genomics">
        <title>De novo assembly and annotation of Popillia japonica's genome with initial clues to its potential as an invasive pest.</title>
        <authorList>
            <person name="Cucini C."/>
            <person name="Boschi S."/>
            <person name="Funari R."/>
            <person name="Cardaioli E."/>
            <person name="Iannotti N."/>
            <person name="Marturano G."/>
            <person name="Paoli F."/>
            <person name="Bruttini M."/>
            <person name="Carapelli A."/>
            <person name="Frati F."/>
            <person name="Nardi F."/>
        </authorList>
    </citation>
    <scope>NUCLEOTIDE SEQUENCE [LARGE SCALE GENOMIC DNA]</scope>
    <source>
        <strain evidence="1">DMR45628</strain>
    </source>
</reference>
<evidence type="ECO:0000313" key="1">
    <source>
        <dbReference type="EMBL" id="KAK9753234.1"/>
    </source>
</evidence>
<evidence type="ECO:0000313" key="2">
    <source>
        <dbReference type="Proteomes" id="UP001458880"/>
    </source>
</evidence>